<reference evidence="2 3" key="1">
    <citation type="submission" date="2019-05" db="EMBL/GenBank/DDBJ databases">
        <title>Dyadobacter AR-3-8 sp. nov., isolated from arctic soil.</title>
        <authorList>
            <person name="Chaudhary D.K."/>
        </authorList>
    </citation>
    <scope>NUCLEOTIDE SEQUENCE [LARGE SCALE GENOMIC DNA]</scope>
    <source>
        <strain evidence="2 3">AR-3-8</strain>
    </source>
</reference>
<comment type="caution">
    <text evidence="2">The sequence shown here is derived from an EMBL/GenBank/DDBJ whole genome shotgun (WGS) entry which is preliminary data.</text>
</comment>
<keyword evidence="3" id="KW-1185">Reference proteome</keyword>
<dbReference type="SUPFAM" id="SSF88713">
    <property type="entry name" value="Glycoside hydrolase/deacetylase"/>
    <property type="match status" value="1"/>
</dbReference>
<proteinExistence type="predicted"/>
<evidence type="ECO:0000313" key="3">
    <source>
        <dbReference type="Proteomes" id="UP000304900"/>
    </source>
</evidence>
<feature type="domain" description="NodB homology" evidence="1">
    <location>
        <begin position="29"/>
        <end position="152"/>
    </location>
</feature>
<dbReference type="OrthoDB" id="2795102at2"/>
<sequence>MISQIWSFSGLFLIILSLSSCHEKPTNAEKAGIAISFDDHFIDDWYALRPLFQKYNARVTFFLTCPDSLTSDEIVKIKQLQKDGHEIGFHGTVHGNATAMIESGGPEKYIETELKPGLKHLAKIGIKPTSYAHPGGNHTDRADSVLLANGFKILRDVAQAERKLFGIPVYHFEPRVMNWIYYPFNKEQIVDALMIDAGTNVSEKEIKEALKKAKKTNTALMLFGHQPLYEKPKNGQYGFSITFLETILKEAKAQNLKFYTMSELPTSK</sequence>
<dbReference type="Gene3D" id="3.20.20.370">
    <property type="entry name" value="Glycoside hydrolase/deacetylase"/>
    <property type="match status" value="1"/>
</dbReference>
<accession>A0A4U6D3Z8</accession>
<evidence type="ECO:0000259" key="1">
    <source>
        <dbReference type="Pfam" id="PF01522"/>
    </source>
</evidence>
<dbReference type="GO" id="GO:0005975">
    <property type="term" value="P:carbohydrate metabolic process"/>
    <property type="evidence" value="ECO:0007669"/>
    <property type="project" value="InterPro"/>
</dbReference>
<protein>
    <submittedName>
        <fullName evidence="2">DUF2334 domain-containing protein</fullName>
    </submittedName>
</protein>
<dbReference type="GO" id="GO:0016810">
    <property type="term" value="F:hydrolase activity, acting on carbon-nitrogen (but not peptide) bonds"/>
    <property type="evidence" value="ECO:0007669"/>
    <property type="project" value="InterPro"/>
</dbReference>
<gene>
    <name evidence="2" type="ORF">FDK13_15820</name>
</gene>
<dbReference type="Proteomes" id="UP000304900">
    <property type="component" value="Unassembled WGS sequence"/>
</dbReference>
<dbReference type="InterPro" id="IPR011330">
    <property type="entry name" value="Glyco_hydro/deAcase_b/a-brl"/>
</dbReference>
<dbReference type="InterPro" id="IPR002509">
    <property type="entry name" value="NODB_dom"/>
</dbReference>
<dbReference type="EMBL" id="SZVO01000007">
    <property type="protein sequence ID" value="TKT91376.1"/>
    <property type="molecule type" value="Genomic_DNA"/>
</dbReference>
<dbReference type="RefSeq" id="WP_137341235.1">
    <property type="nucleotide sequence ID" value="NZ_BSQH01000013.1"/>
</dbReference>
<organism evidence="2 3">
    <name type="scientific">Dyadobacter frigoris</name>
    <dbReference type="NCBI Taxonomy" id="2576211"/>
    <lineage>
        <taxon>Bacteria</taxon>
        <taxon>Pseudomonadati</taxon>
        <taxon>Bacteroidota</taxon>
        <taxon>Cytophagia</taxon>
        <taxon>Cytophagales</taxon>
        <taxon>Spirosomataceae</taxon>
        <taxon>Dyadobacter</taxon>
    </lineage>
</organism>
<evidence type="ECO:0000313" key="2">
    <source>
        <dbReference type="EMBL" id="TKT91376.1"/>
    </source>
</evidence>
<dbReference type="Pfam" id="PF01522">
    <property type="entry name" value="Polysacc_deac_1"/>
    <property type="match status" value="1"/>
</dbReference>
<dbReference type="AlphaFoldDB" id="A0A4U6D3Z8"/>
<name>A0A4U6D3Z8_9BACT</name>